<organism evidence="2 3">
    <name type="scientific">Frankliniella fusca</name>
    <dbReference type="NCBI Taxonomy" id="407009"/>
    <lineage>
        <taxon>Eukaryota</taxon>
        <taxon>Metazoa</taxon>
        <taxon>Ecdysozoa</taxon>
        <taxon>Arthropoda</taxon>
        <taxon>Hexapoda</taxon>
        <taxon>Insecta</taxon>
        <taxon>Pterygota</taxon>
        <taxon>Neoptera</taxon>
        <taxon>Paraneoptera</taxon>
        <taxon>Thysanoptera</taxon>
        <taxon>Terebrantia</taxon>
        <taxon>Thripoidea</taxon>
        <taxon>Thripidae</taxon>
        <taxon>Frankliniella</taxon>
    </lineage>
</organism>
<evidence type="ECO:0000256" key="1">
    <source>
        <dbReference type="SAM" id="MobiDB-lite"/>
    </source>
</evidence>
<feature type="region of interest" description="Disordered" evidence="1">
    <location>
        <begin position="90"/>
        <end position="121"/>
    </location>
</feature>
<feature type="compositionally biased region" description="Basic and acidic residues" evidence="1">
    <location>
        <begin position="217"/>
        <end position="228"/>
    </location>
</feature>
<evidence type="ECO:0000313" key="2">
    <source>
        <dbReference type="EMBL" id="KAK3917485.1"/>
    </source>
</evidence>
<feature type="region of interest" description="Disordered" evidence="1">
    <location>
        <begin position="1"/>
        <end position="43"/>
    </location>
</feature>
<feature type="compositionally biased region" description="Low complexity" evidence="1">
    <location>
        <begin position="105"/>
        <end position="121"/>
    </location>
</feature>
<keyword evidence="3" id="KW-1185">Reference proteome</keyword>
<dbReference type="Proteomes" id="UP001219518">
    <property type="component" value="Unassembled WGS sequence"/>
</dbReference>
<dbReference type="AlphaFoldDB" id="A0AAE1HA05"/>
<reference evidence="2" key="2">
    <citation type="journal article" date="2023" name="BMC Genomics">
        <title>Pest status, molecular evolution, and epigenetic factors derived from the genome assembly of Frankliniella fusca, a thysanopteran phytovirus vector.</title>
        <authorList>
            <person name="Catto M.A."/>
            <person name="Labadie P.E."/>
            <person name="Jacobson A.L."/>
            <person name="Kennedy G.G."/>
            <person name="Srinivasan R."/>
            <person name="Hunt B.G."/>
        </authorList>
    </citation>
    <scope>NUCLEOTIDE SEQUENCE</scope>
    <source>
        <strain evidence="2">PL_HMW_Pooled</strain>
    </source>
</reference>
<comment type="caution">
    <text evidence="2">The sequence shown here is derived from an EMBL/GenBank/DDBJ whole genome shotgun (WGS) entry which is preliminary data.</text>
</comment>
<accession>A0AAE1HA05</accession>
<proteinExistence type="predicted"/>
<evidence type="ECO:0000313" key="3">
    <source>
        <dbReference type="Proteomes" id="UP001219518"/>
    </source>
</evidence>
<reference evidence="2" key="1">
    <citation type="submission" date="2021-07" db="EMBL/GenBank/DDBJ databases">
        <authorList>
            <person name="Catto M.A."/>
            <person name="Jacobson A."/>
            <person name="Kennedy G."/>
            <person name="Labadie P."/>
            <person name="Hunt B.G."/>
            <person name="Srinivasan R."/>
        </authorList>
    </citation>
    <scope>NUCLEOTIDE SEQUENCE</scope>
    <source>
        <strain evidence="2">PL_HMW_Pooled</strain>
        <tissue evidence="2">Head</tissue>
    </source>
</reference>
<gene>
    <name evidence="2" type="ORF">KUF71_026180</name>
</gene>
<dbReference type="EMBL" id="JAHWGI010000728">
    <property type="protein sequence ID" value="KAK3917485.1"/>
    <property type="molecule type" value="Genomic_DNA"/>
</dbReference>
<name>A0AAE1HA05_9NEOP</name>
<feature type="compositionally biased region" description="Basic residues" evidence="1">
    <location>
        <begin position="196"/>
        <end position="216"/>
    </location>
</feature>
<sequence>MGPARGQAAPAARRGGRLPRRRREGVPHGQGHPTPAPARHAGPLVRGAVLRVERGASGVPLHARRLQPEHGAAVRRAGAARHHELHLRLQRRPDGRAAPGKHHVAPAGPGPARALAPPGGLIPGRVQHVRAGLGLHDLGAAAALRRAGGLAALPVLLHPEPRPGPAGQRAGLPARQAHALRHRPRVHVPHGAGRLRQPRGRGRPRRVRVRRHRGGRRERGAAAAREEAQAPPAARPPEAPGVSGRTRAGTLKVRVPILNDKIGVQGQHTITLSERKFKELEPY</sequence>
<feature type="compositionally biased region" description="Basic residues" evidence="1">
    <location>
        <begin position="14"/>
        <end position="23"/>
    </location>
</feature>
<feature type="region of interest" description="Disordered" evidence="1">
    <location>
        <begin position="190"/>
        <end position="249"/>
    </location>
</feature>
<feature type="compositionally biased region" description="Low complexity" evidence="1">
    <location>
        <begin position="1"/>
        <end position="13"/>
    </location>
</feature>
<protein>
    <submittedName>
        <fullName evidence="2">Solute carrier family 12 member 2</fullName>
    </submittedName>
</protein>